<keyword evidence="2" id="KW-0378">Hydrolase</keyword>
<evidence type="ECO:0000256" key="3">
    <source>
        <dbReference type="ARBA" id="ARBA00022833"/>
    </source>
</evidence>
<protein>
    <recommendedName>
        <fullName evidence="6">ADAMTS cysteine-rich domain-containing protein</fullName>
    </recommendedName>
</protein>
<evidence type="ECO:0000313" key="7">
    <source>
        <dbReference type="EMBL" id="KAL3847050.1"/>
    </source>
</evidence>
<accession>A0ABD3UDJ4</accession>
<dbReference type="Gene3D" id="3.40.390.10">
    <property type="entry name" value="Collagenase (Catalytic Domain)"/>
    <property type="match status" value="2"/>
</dbReference>
<feature type="non-terminal residue" evidence="7">
    <location>
        <position position="343"/>
    </location>
</feature>
<reference evidence="7 8" key="1">
    <citation type="submission" date="2024-11" db="EMBL/GenBank/DDBJ databases">
        <title>Chromosome-level genome assembly of the freshwater bivalve Anodonta woodiana.</title>
        <authorList>
            <person name="Chen X."/>
        </authorList>
    </citation>
    <scope>NUCLEOTIDE SEQUENCE [LARGE SCALE GENOMIC DNA]</scope>
    <source>
        <strain evidence="7">MN2024</strain>
        <tissue evidence="7">Gills</tissue>
    </source>
</reference>
<keyword evidence="1" id="KW-0479">Metal-binding</keyword>
<dbReference type="AlphaFoldDB" id="A0ABD3UDJ4"/>
<dbReference type="GO" id="GO:0046872">
    <property type="term" value="F:metal ion binding"/>
    <property type="evidence" value="ECO:0007669"/>
    <property type="project" value="UniProtKB-KW"/>
</dbReference>
<evidence type="ECO:0000256" key="2">
    <source>
        <dbReference type="ARBA" id="ARBA00022801"/>
    </source>
</evidence>
<evidence type="ECO:0000313" key="8">
    <source>
        <dbReference type="Proteomes" id="UP001634394"/>
    </source>
</evidence>
<keyword evidence="8" id="KW-1185">Reference proteome</keyword>
<dbReference type="Gene3D" id="3.40.1620.60">
    <property type="match status" value="1"/>
</dbReference>
<evidence type="ECO:0000256" key="5">
    <source>
        <dbReference type="ARBA" id="ARBA00023180"/>
    </source>
</evidence>
<comment type="caution">
    <text evidence="7">The sequence shown here is derived from an EMBL/GenBank/DDBJ whole genome shotgun (WGS) entry which is preliminary data.</text>
</comment>
<name>A0ABD3UDJ4_SINWO</name>
<keyword evidence="5" id="KW-0325">Glycoprotein</keyword>
<dbReference type="Pfam" id="PF17771">
    <property type="entry name" value="ADAMTS_CR_2"/>
    <property type="match status" value="1"/>
</dbReference>
<evidence type="ECO:0000256" key="1">
    <source>
        <dbReference type="ARBA" id="ARBA00022723"/>
    </source>
</evidence>
<dbReference type="GO" id="GO:0016787">
    <property type="term" value="F:hydrolase activity"/>
    <property type="evidence" value="ECO:0007669"/>
    <property type="project" value="UniProtKB-KW"/>
</dbReference>
<keyword evidence="3" id="KW-0862">Zinc</keyword>
<gene>
    <name evidence="7" type="ORF">ACJMK2_017980</name>
</gene>
<dbReference type="EMBL" id="JBJQND010000016">
    <property type="protein sequence ID" value="KAL3847050.1"/>
    <property type="molecule type" value="Genomic_DNA"/>
</dbReference>
<dbReference type="InterPro" id="IPR041645">
    <property type="entry name" value="ADAMTS_CR_2"/>
</dbReference>
<keyword evidence="4" id="KW-1015">Disulfide bond</keyword>
<feature type="domain" description="ADAMTS cysteine-rich" evidence="6">
    <location>
        <begin position="225"/>
        <end position="293"/>
    </location>
</feature>
<organism evidence="7 8">
    <name type="scientific">Sinanodonta woodiana</name>
    <name type="common">Chinese pond mussel</name>
    <name type="synonym">Anodonta woodiana</name>
    <dbReference type="NCBI Taxonomy" id="1069815"/>
    <lineage>
        <taxon>Eukaryota</taxon>
        <taxon>Metazoa</taxon>
        <taxon>Spiralia</taxon>
        <taxon>Lophotrochozoa</taxon>
        <taxon>Mollusca</taxon>
        <taxon>Bivalvia</taxon>
        <taxon>Autobranchia</taxon>
        <taxon>Heteroconchia</taxon>
        <taxon>Palaeoheterodonta</taxon>
        <taxon>Unionida</taxon>
        <taxon>Unionoidea</taxon>
        <taxon>Unionidae</taxon>
        <taxon>Unioninae</taxon>
        <taxon>Sinanodonta</taxon>
    </lineage>
</organism>
<dbReference type="InterPro" id="IPR024079">
    <property type="entry name" value="MetalloPept_cat_dom_sf"/>
</dbReference>
<sequence length="343" mass="39235">MNREFQDTPHVIREEMANDEGFRLTNDTIIQYGVELHVVVDPPVWEKFYDLEGKSDRAMKRVREYVSQVINGVALIYKSIHGHTFSIDVTLKAITVLKNEADEPYKTAKLFYENGMLSINDNAYLRAFSDFVLNTPGMPSQSDVDHTMMLTGLGAKHDDEVGCSQGNIMWTTLLNAGNEYSHKAWEFSDCSINAFENILVNKSCVQEAATFNNKIEYDHYNKLYPGQIYSAEEQCKIAFVPYSRRCRSPFPNHECLAFSCYNPKKNVCIIQAAANGTQCRKGNKWWCIDGLCVSKHYRNGKMTPTPKSTISAVYLPSCKDSDVCKLLYEVYNEKQKIKFPLRR</sequence>
<evidence type="ECO:0000259" key="6">
    <source>
        <dbReference type="Pfam" id="PF17771"/>
    </source>
</evidence>
<proteinExistence type="predicted"/>
<dbReference type="Proteomes" id="UP001634394">
    <property type="component" value="Unassembled WGS sequence"/>
</dbReference>
<evidence type="ECO:0000256" key="4">
    <source>
        <dbReference type="ARBA" id="ARBA00023157"/>
    </source>
</evidence>
<dbReference type="SUPFAM" id="SSF55486">
    <property type="entry name" value="Metalloproteases ('zincins'), catalytic domain"/>
    <property type="match status" value="1"/>
</dbReference>